<comment type="subcellular location">
    <subcellularLocation>
        <location evidence="1">Cell membrane</location>
        <topology evidence="1">Multi-pass membrane protein</topology>
    </subcellularLocation>
</comment>
<comment type="caution">
    <text evidence="11">The sequence shown here is derived from an EMBL/GenBank/DDBJ whole genome shotgun (WGS) entry which is preliminary data.</text>
</comment>
<dbReference type="SUPFAM" id="SSF158472">
    <property type="entry name" value="HAMP domain-like"/>
    <property type="match status" value="1"/>
</dbReference>
<dbReference type="InterPro" id="IPR010559">
    <property type="entry name" value="Sig_transdc_His_kin_internal"/>
</dbReference>
<keyword evidence="6 11" id="KW-0418">Kinase</keyword>
<dbReference type="SUPFAM" id="SSF55874">
    <property type="entry name" value="ATPase domain of HSP90 chaperone/DNA topoisomerase II/histidine kinase"/>
    <property type="match status" value="1"/>
</dbReference>
<dbReference type="SMART" id="SM00304">
    <property type="entry name" value="HAMP"/>
    <property type="match status" value="1"/>
</dbReference>
<evidence type="ECO:0000256" key="4">
    <source>
        <dbReference type="ARBA" id="ARBA00022679"/>
    </source>
</evidence>
<keyword evidence="7 9" id="KW-1133">Transmembrane helix</keyword>
<dbReference type="Pfam" id="PF02743">
    <property type="entry name" value="dCache_1"/>
    <property type="match status" value="1"/>
</dbReference>
<dbReference type="PROSITE" id="PS50885">
    <property type="entry name" value="HAMP"/>
    <property type="match status" value="1"/>
</dbReference>
<sequence>MKHLKRFWNKILSLPLFSKLVGVNILLVAFPLIFIVTITYRELTMLNQKEFNKYSMETVHQVSNSISVIFNELNLMSNVVLTNKNVQEALSYPKDGYEKEKLDSYKRVNSDMNVLFNSRMSYTSLFIYGYNGQLFYRGISSADYYFDYDNYLSELLEKPSKKYMGSHYREYATDGKLVFSLAVPILSTSDFKPLGYMILDLDYAYFNDLINDINYADNSDILIVDENQILFSKYKDNVHQPLASSFRDFLYSAPSGSELFTGGDETNFYSFCPIEDTNWKVVSVHSLSSYTNKSSTIFNFMLVAAGISLLVSILILVPISSAITKPLKKLTALMASVQNGNFNVRFHPKYEDEVGKLGHSFNYMLSYTNTLIDNVYKLQIAEKEATIFALQSQINPHFLYNTLQMISDFAEIGDDGEVSTVCGCLSSIFRYSIDGKSPYVMLNSEIEHVENYTYIQAIRLNHRFIFYIDVPDECRNIMVPRLILQPLVENSITHGIFDRLKGAQITVSAILADHILTIRVWDNGVGIPPDQLAQIKAQLNTQSISGDFNRTSIGIQNVNHRLILNYGPQYSLCIESIPDEGTTVIIRIPVSQERSDSHV</sequence>
<keyword evidence="5 9" id="KW-0812">Transmembrane</keyword>
<evidence type="ECO:0000256" key="7">
    <source>
        <dbReference type="ARBA" id="ARBA00022989"/>
    </source>
</evidence>
<dbReference type="InterPro" id="IPR036890">
    <property type="entry name" value="HATPase_C_sf"/>
</dbReference>
<evidence type="ECO:0000256" key="5">
    <source>
        <dbReference type="ARBA" id="ARBA00022692"/>
    </source>
</evidence>
<dbReference type="RefSeq" id="WP_238726699.1">
    <property type="nucleotide sequence ID" value="NZ_JAHQCX010000005.1"/>
</dbReference>
<keyword evidence="3" id="KW-0597">Phosphoprotein</keyword>
<dbReference type="Gene3D" id="6.10.340.10">
    <property type="match status" value="1"/>
</dbReference>
<dbReference type="PANTHER" id="PTHR34220">
    <property type="entry name" value="SENSOR HISTIDINE KINASE YPDA"/>
    <property type="match status" value="1"/>
</dbReference>
<dbReference type="Pfam" id="PF06580">
    <property type="entry name" value="His_kinase"/>
    <property type="match status" value="1"/>
</dbReference>
<dbReference type="InterPro" id="IPR033479">
    <property type="entry name" value="dCache_1"/>
</dbReference>
<keyword evidence="2" id="KW-1003">Cell membrane</keyword>
<feature type="transmembrane region" description="Helical" evidence="9">
    <location>
        <begin position="21"/>
        <end position="40"/>
    </location>
</feature>
<dbReference type="GO" id="GO:0016301">
    <property type="term" value="F:kinase activity"/>
    <property type="evidence" value="ECO:0007669"/>
    <property type="project" value="UniProtKB-KW"/>
</dbReference>
<dbReference type="Gene3D" id="3.30.450.20">
    <property type="entry name" value="PAS domain"/>
    <property type="match status" value="2"/>
</dbReference>
<evidence type="ECO:0000313" key="11">
    <source>
        <dbReference type="EMBL" id="MBU9726257.1"/>
    </source>
</evidence>
<dbReference type="Pfam" id="PF00672">
    <property type="entry name" value="HAMP"/>
    <property type="match status" value="1"/>
</dbReference>
<dbReference type="SMART" id="SM00387">
    <property type="entry name" value="HATPase_c"/>
    <property type="match status" value="1"/>
</dbReference>
<accession>A0ABS6K6X4</accession>
<dbReference type="Proteomes" id="UP001314681">
    <property type="component" value="Unassembled WGS sequence"/>
</dbReference>
<dbReference type="InterPro" id="IPR003594">
    <property type="entry name" value="HATPase_dom"/>
</dbReference>
<organism evidence="11 12">
    <name type="scientific">Diplocloster modestus</name>
    <dbReference type="NCBI Taxonomy" id="2850322"/>
    <lineage>
        <taxon>Bacteria</taxon>
        <taxon>Bacillati</taxon>
        <taxon>Bacillota</taxon>
        <taxon>Clostridia</taxon>
        <taxon>Lachnospirales</taxon>
        <taxon>Lachnospiraceae</taxon>
        <taxon>Diplocloster</taxon>
    </lineage>
</organism>
<dbReference type="Pfam" id="PF02518">
    <property type="entry name" value="HATPase_c"/>
    <property type="match status" value="1"/>
</dbReference>
<proteinExistence type="predicted"/>
<dbReference type="EMBL" id="JAHQCX010000005">
    <property type="protein sequence ID" value="MBU9726257.1"/>
    <property type="molecule type" value="Genomic_DNA"/>
</dbReference>
<dbReference type="CDD" id="cd18774">
    <property type="entry name" value="PDC2_HK_sensor"/>
    <property type="match status" value="1"/>
</dbReference>
<name>A0ABS6K6X4_9FIRM</name>
<protein>
    <submittedName>
        <fullName evidence="11">Histidine kinase</fullName>
    </submittedName>
</protein>
<dbReference type="Gene3D" id="3.30.565.10">
    <property type="entry name" value="Histidine kinase-like ATPase, C-terminal domain"/>
    <property type="match status" value="1"/>
</dbReference>
<dbReference type="InterPro" id="IPR003660">
    <property type="entry name" value="HAMP_dom"/>
</dbReference>
<evidence type="ECO:0000259" key="10">
    <source>
        <dbReference type="PROSITE" id="PS50885"/>
    </source>
</evidence>
<dbReference type="PANTHER" id="PTHR34220:SF7">
    <property type="entry name" value="SENSOR HISTIDINE KINASE YPDA"/>
    <property type="match status" value="1"/>
</dbReference>
<evidence type="ECO:0000256" key="2">
    <source>
        <dbReference type="ARBA" id="ARBA00022475"/>
    </source>
</evidence>
<feature type="transmembrane region" description="Helical" evidence="9">
    <location>
        <begin position="297"/>
        <end position="319"/>
    </location>
</feature>
<evidence type="ECO:0000256" key="8">
    <source>
        <dbReference type="ARBA" id="ARBA00023136"/>
    </source>
</evidence>
<evidence type="ECO:0000256" key="3">
    <source>
        <dbReference type="ARBA" id="ARBA00022553"/>
    </source>
</evidence>
<evidence type="ECO:0000256" key="9">
    <source>
        <dbReference type="SAM" id="Phobius"/>
    </source>
</evidence>
<dbReference type="CDD" id="cd06225">
    <property type="entry name" value="HAMP"/>
    <property type="match status" value="1"/>
</dbReference>
<keyword evidence="12" id="KW-1185">Reference proteome</keyword>
<gene>
    <name evidence="11" type="ORF">KTH90_09545</name>
</gene>
<keyword evidence="4" id="KW-0808">Transferase</keyword>
<evidence type="ECO:0000313" key="12">
    <source>
        <dbReference type="Proteomes" id="UP001314681"/>
    </source>
</evidence>
<keyword evidence="8 9" id="KW-0472">Membrane</keyword>
<feature type="domain" description="HAMP" evidence="10">
    <location>
        <begin position="321"/>
        <end position="373"/>
    </location>
</feature>
<evidence type="ECO:0000256" key="1">
    <source>
        <dbReference type="ARBA" id="ARBA00004651"/>
    </source>
</evidence>
<reference evidence="11 12" key="1">
    <citation type="submission" date="2021-06" db="EMBL/GenBank/DDBJ databases">
        <title>Description of novel taxa of the family Lachnospiraceae.</title>
        <authorList>
            <person name="Chaplin A.V."/>
            <person name="Sokolova S.R."/>
            <person name="Pikina A.P."/>
            <person name="Korzhanova M."/>
            <person name="Belova V."/>
            <person name="Korostin D."/>
            <person name="Efimov B.A."/>
        </authorList>
    </citation>
    <scope>NUCLEOTIDE SEQUENCE [LARGE SCALE GENOMIC DNA]</scope>
    <source>
        <strain evidence="11 12">ASD4241</strain>
    </source>
</reference>
<evidence type="ECO:0000256" key="6">
    <source>
        <dbReference type="ARBA" id="ARBA00022777"/>
    </source>
</evidence>
<dbReference type="InterPro" id="IPR050640">
    <property type="entry name" value="Bact_2-comp_sensor_kinase"/>
</dbReference>